<reference evidence="5" key="1">
    <citation type="submission" date="2022-09" db="EMBL/GenBank/DDBJ databases">
        <title>Actin cytoskeleton and complex cell architecture in an #Asgard archaeon.</title>
        <authorList>
            <person name="Ponce Toledo R.I."/>
            <person name="Schleper C."/>
            <person name="Rodrigues Oliveira T."/>
            <person name="Wollweber F."/>
            <person name="Xu J."/>
            <person name="Rittmann S."/>
            <person name="Klingl A."/>
            <person name="Pilhofer M."/>
        </authorList>
    </citation>
    <scope>NUCLEOTIDE SEQUENCE</scope>
    <source>
        <strain evidence="5">B-35</strain>
    </source>
</reference>
<evidence type="ECO:0000256" key="3">
    <source>
        <dbReference type="NCBIfam" id="TIGR03327"/>
    </source>
</evidence>
<sequence length="512" mass="55362">MKFKFRKLGISSGAVKIIVLDDEDAFELGAKPGDRVRLIPYKTDGTKLEPGIIAVVDIATGEKMLSRGTMGLYDEVYEKLKLSNDYKGIDVQLSSKPNSFLAIKAKVKGKELSTQEIQDIINDCTHERLLDIEKASFIIGLEVRGATDREVVDLTNAMAHSGEVLDFGSEVYDKHSTGGVPGNKVTLIIVPIIAAAGLFIPKTSTRAITSPSGTADSFEVLAPVAFSKEKVLEILKTEKCGILWGGALDSAPADNALIRIEKPLTMDPFPLMIASIICKKMSMGVKKLVLDIPCGKGTKFPTLEDGKKYAIRFKDIAQKVGIQTVCLLTNASQPIGHAVGPALEAREAMNLLINPLEGPSSLRNKSCELAGILLEMAGKAQEGQGKDLALEILNSGQAYTAMKRMIKAQGGNPDILPKNIEVGPFVAEMKASFDGFITSVENEHINRIAKIAGCPAAKKAGIEILRKIGQNTEKGEVIFKIYSDSEHRLKKAVEYYNAHLPQILGGMTLEKI</sequence>
<dbReference type="PANTHER" id="PTHR10515:SF0">
    <property type="entry name" value="THYMIDINE PHOSPHORYLASE"/>
    <property type="match status" value="1"/>
</dbReference>
<protein>
    <recommendedName>
        <fullName evidence="3">AMP phosphorylase</fullName>
        <ecNumber evidence="3">2.4.2.57</ecNumber>
    </recommendedName>
</protein>
<dbReference type="Gene3D" id="1.20.970.50">
    <property type="match status" value="1"/>
</dbReference>
<dbReference type="SMART" id="SM00941">
    <property type="entry name" value="PYNP_C"/>
    <property type="match status" value="1"/>
</dbReference>
<dbReference type="InterPro" id="IPR017713">
    <property type="entry name" value="AMP_phosphorylase"/>
</dbReference>
<keyword evidence="2 5" id="KW-0808">Transferase</keyword>
<proteinExistence type="predicted"/>
<dbReference type="NCBIfam" id="TIGR03327">
    <property type="entry name" value="AMP_phos"/>
    <property type="match status" value="1"/>
</dbReference>
<dbReference type="Gene3D" id="3.90.1170.30">
    <property type="entry name" value="Pyrimidine nucleoside phosphorylase-like, C-terminal domain"/>
    <property type="match status" value="1"/>
</dbReference>
<evidence type="ECO:0000313" key="6">
    <source>
        <dbReference type="Proteomes" id="UP001208689"/>
    </source>
</evidence>
<dbReference type="Gene3D" id="3.40.1030.10">
    <property type="entry name" value="Nucleoside phosphorylase/phosphoribosyltransferase catalytic domain"/>
    <property type="match status" value="1"/>
</dbReference>
<dbReference type="Proteomes" id="UP001208689">
    <property type="component" value="Chromosome"/>
</dbReference>
<gene>
    <name evidence="5" type="ORF">NEF87_004614</name>
</gene>
<dbReference type="InterPro" id="IPR036566">
    <property type="entry name" value="PYNP-like_C_sf"/>
</dbReference>
<evidence type="ECO:0000313" key="5">
    <source>
        <dbReference type="EMBL" id="UYP48329.1"/>
    </source>
</evidence>
<dbReference type="InterPro" id="IPR000053">
    <property type="entry name" value="Thymidine/pyrmidine_PPase"/>
</dbReference>
<evidence type="ECO:0000256" key="2">
    <source>
        <dbReference type="ARBA" id="ARBA00022679"/>
    </source>
</evidence>
<dbReference type="NCBIfam" id="TIGR02645">
    <property type="entry name" value="ARCH_P_rylase"/>
    <property type="match status" value="1"/>
</dbReference>
<feature type="domain" description="Pyrimidine nucleoside phosphorylase C-terminal" evidence="4">
    <location>
        <begin position="436"/>
        <end position="503"/>
    </location>
</feature>
<dbReference type="SUPFAM" id="SSF52418">
    <property type="entry name" value="Nucleoside phosphorylase/phosphoribosyltransferase catalytic domain"/>
    <property type="match status" value="1"/>
</dbReference>
<dbReference type="Gene3D" id="2.40.40.20">
    <property type="match status" value="1"/>
</dbReference>
<dbReference type="EMBL" id="CP104013">
    <property type="protein sequence ID" value="UYP48329.1"/>
    <property type="molecule type" value="Genomic_DNA"/>
</dbReference>
<dbReference type="SUPFAM" id="SSF54680">
    <property type="entry name" value="Pyrimidine nucleoside phosphorylase C-terminal domain"/>
    <property type="match status" value="1"/>
</dbReference>
<name>A0ABY6I0V2_9ARCH</name>
<dbReference type="InterPro" id="IPR013466">
    <property type="entry name" value="Thymidine/AMP_Pase"/>
</dbReference>
<keyword evidence="6" id="KW-1185">Reference proteome</keyword>
<evidence type="ECO:0000259" key="4">
    <source>
        <dbReference type="SMART" id="SM00941"/>
    </source>
</evidence>
<dbReference type="Pfam" id="PF00591">
    <property type="entry name" value="Glycos_transf_3"/>
    <property type="match status" value="1"/>
</dbReference>
<dbReference type="GO" id="GO:0016757">
    <property type="term" value="F:glycosyltransferase activity"/>
    <property type="evidence" value="ECO:0007669"/>
    <property type="project" value="UniProtKB-KW"/>
</dbReference>
<dbReference type="InterPro" id="IPR035902">
    <property type="entry name" value="Nuc_phospho_transferase"/>
</dbReference>
<dbReference type="InterPro" id="IPR013102">
    <property type="entry name" value="PYNP_C"/>
</dbReference>
<dbReference type="PANTHER" id="PTHR10515">
    <property type="entry name" value="THYMIDINE PHOSPHORYLASE"/>
    <property type="match status" value="1"/>
</dbReference>
<organism evidence="5 6">
    <name type="scientific">Candidatus Lokiarchaeum ossiferum</name>
    <dbReference type="NCBI Taxonomy" id="2951803"/>
    <lineage>
        <taxon>Archaea</taxon>
        <taxon>Promethearchaeati</taxon>
        <taxon>Promethearchaeota</taxon>
        <taxon>Promethearchaeia</taxon>
        <taxon>Promethearchaeales</taxon>
        <taxon>Promethearchaeaceae</taxon>
        <taxon>Candidatus Lokiarchaeum</taxon>
    </lineage>
</organism>
<dbReference type="InterPro" id="IPR000312">
    <property type="entry name" value="Glycosyl_Trfase_fam3"/>
</dbReference>
<accession>A0ABY6I0V2</accession>
<dbReference type="EC" id="2.4.2.57" evidence="3"/>
<dbReference type="InterPro" id="IPR017459">
    <property type="entry name" value="Glycosyl_Trfase_fam3_N_dom"/>
</dbReference>
<keyword evidence="1 5" id="KW-0328">Glycosyltransferase</keyword>
<dbReference type="NCBIfam" id="NF003338">
    <property type="entry name" value="PRK04350.1"/>
    <property type="match status" value="1"/>
</dbReference>
<dbReference type="Pfam" id="PF02885">
    <property type="entry name" value="Glycos_trans_3N"/>
    <property type="match status" value="1"/>
</dbReference>
<dbReference type="InterPro" id="IPR036320">
    <property type="entry name" value="Glycosyl_Trfase_fam3_N_dom_sf"/>
</dbReference>
<evidence type="ECO:0000256" key="1">
    <source>
        <dbReference type="ARBA" id="ARBA00022676"/>
    </source>
</evidence>
<dbReference type="Pfam" id="PF07831">
    <property type="entry name" value="PYNP_C"/>
    <property type="match status" value="1"/>
</dbReference>
<dbReference type="SUPFAM" id="SSF47648">
    <property type="entry name" value="Nucleoside phosphorylase/phosphoribosyltransferase N-terminal domain"/>
    <property type="match status" value="1"/>
</dbReference>